<evidence type="ECO:0000256" key="2">
    <source>
        <dbReference type="SAM" id="MobiDB-lite"/>
    </source>
</evidence>
<evidence type="ECO:0000256" key="1">
    <source>
        <dbReference type="ARBA" id="ARBA00001954"/>
    </source>
</evidence>
<dbReference type="WBParaSite" id="maker-uti_cns_0000297-snap-gene-2.8-mRNA-1">
    <property type="protein sequence ID" value="maker-uti_cns_0000297-snap-gene-2.8-mRNA-1"/>
    <property type="gene ID" value="maker-uti_cns_0000297-snap-gene-2.8"/>
</dbReference>
<feature type="region of interest" description="Disordered" evidence="2">
    <location>
        <begin position="272"/>
        <end position="297"/>
    </location>
</feature>
<comment type="cofactor">
    <cofactor evidence="1">
        <name>Fe(2+)</name>
        <dbReference type="ChEBI" id="CHEBI:29033"/>
    </cofactor>
</comment>
<feature type="region of interest" description="Disordered" evidence="2">
    <location>
        <begin position="511"/>
        <end position="657"/>
    </location>
</feature>
<feature type="compositionally biased region" description="Low complexity" evidence="2">
    <location>
        <begin position="602"/>
        <end position="619"/>
    </location>
</feature>
<dbReference type="Proteomes" id="UP000095280">
    <property type="component" value="Unplaced"/>
</dbReference>
<dbReference type="AlphaFoldDB" id="A0A1I8FXL2"/>
<dbReference type="PANTHER" id="PTHR31212">
    <property type="entry name" value="ALPHA-KETOGLUTARATE-DEPENDENT DIOXYGENASE ALKB HOMOLOG 3"/>
    <property type="match status" value="1"/>
</dbReference>
<dbReference type="GO" id="GO:0006307">
    <property type="term" value="P:DNA alkylation repair"/>
    <property type="evidence" value="ECO:0007669"/>
    <property type="project" value="InterPro"/>
</dbReference>
<feature type="domain" description="Fe2OG dioxygenase" evidence="3">
    <location>
        <begin position="749"/>
        <end position="867"/>
    </location>
</feature>
<protein>
    <submittedName>
        <fullName evidence="5">Fe2OG dioxygenase domain-containing protein</fullName>
    </submittedName>
</protein>
<keyword evidence="4" id="KW-1185">Reference proteome</keyword>
<sequence>RGDSCLINFYKDGSINIPWHSDDEVELGPNPTIASISIGAARDFHMRAKGSTNIAWSQRLASGSLLVMSGATQSHLQHAVLKDPKVKELRVNLTFRLTHDARIPEVLPASAQSNPCVQPVENSITCDLDDEDSVYSFIVKYVPIVVDAKELAKHQVESEQQLPIDGAVRIISKATGEPSPHVRLFTKSKGAMERCIEHGVHLGFSRFRPLGYQDCYPTLTQCDQCDLDSPSQSWVPSRILTVPPPPPLPLPLATPHQRKRWRVDMLRPIRRQSKSPPIRPRCRQLPPTPSPWPRPKLGVENANDMRKSSERGLISRMGVLEVVLQALTRLMGTNLGRMLTEWEAGQLAIQANGKNSRISQLALRLIYRAYIESTMTYGAPVLINLLDSLVNRLQILQNKALRISIDAPPYTKISYIHQVTKMPMVKERLLILVLYSRAAISSSPVVLFPRGSGFGAGLPRARGGGMDRGRTTGAPRGGWPLRGEEEKMRPGAHRHSLVTEGSGYFHEVANAAEPPAKRPNNRQSTDLRQNERAMVTPQLRQAPGRTSVPPAERRRLSQGASAKTTPPLEPEVLEPGSDNSLPATTATTTPNSPILANPTERSNSPGSTISISSASGSATVLEGAGQAGSNDPNAAAAASESDSASVADSARDVNTRQDKTGMISKLPSQDVRLVYYPNMLRSVATDDRLVQDLLPIAVRHRPQEQRRVVWYGLEYSYSGVPLGANLKWHPLVEDMRDYLELNADINAPKFNSCLINFYESADDCIPYHADNEPELGQDPFIATVSFGAVRQFLVKNNEDQRVIAQFETKPGSVIVKSGACQQRCKHSVPGVGVQEGGDPSTWRRHTGARRRDSGSSTRRGWAWQRRGGLRSCYAGPPDERGDRTTRQQWGGRRARPCCAWQFPQPSPRP</sequence>
<dbReference type="PROSITE" id="PS51471">
    <property type="entry name" value="FE2OG_OXY"/>
    <property type="match status" value="2"/>
</dbReference>
<evidence type="ECO:0000313" key="4">
    <source>
        <dbReference type="Proteomes" id="UP000095280"/>
    </source>
</evidence>
<reference evidence="5" key="1">
    <citation type="submission" date="2016-11" db="UniProtKB">
        <authorList>
            <consortium name="WormBaseParasite"/>
        </authorList>
    </citation>
    <scope>IDENTIFICATION</scope>
</reference>
<feature type="compositionally biased region" description="Low complexity" evidence="2">
    <location>
        <begin position="627"/>
        <end position="648"/>
    </location>
</feature>
<feature type="region of interest" description="Disordered" evidence="2">
    <location>
        <begin position="830"/>
        <end position="909"/>
    </location>
</feature>
<accession>A0A1I8FXL2</accession>
<dbReference type="SUPFAM" id="SSF51197">
    <property type="entry name" value="Clavaminate synthase-like"/>
    <property type="match status" value="2"/>
</dbReference>
<organism evidence="4 5">
    <name type="scientific">Macrostomum lignano</name>
    <dbReference type="NCBI Taxonomy" id="282301"/>
    <lineage>
        <taxon>Eukaryota</taxon>
        <taxon>Metazoa</taxon>
        <taxon>Spiralia</taxon>
        <taxon>Lophotrochozoa</taxon>
        <taxon>Platyhelminthes</taxon>
        <taxon>Rhabditophora</taxon>
        <taxon>Macrostomorpha</taxon>
        <taxon>Macrostomida</taxon>
        <taxon>Macrostomidae</taxon>
        <taxon>Macrostomum</taxon>
    </lineage>
</organism>
<dbReference type="PANTHER" id="PTHR31212:SF4">
    <property type="entry name" value="ALPHA-KETOGLUTARATE-DEPENDENT DIOXYGENASE ALKB HOMOLOG 3"/>
    <property type="match status" value="1"/>
</dbReference>
<dbReference type="InterPro" id="IPR005123">
    <property type="entry name" value="Oxoglu/Fe-dep_dioxygenase_dom"/>
</dbReference>
<evidence type="ECO:0000259" key="3">
    <source>
        <dbReference type="PROSITE" id="PS51471"/>
    </source>
</evidence>
<name>A0A1I8FXL2_9PLAT</name>
<dbReference type="GO" id="GO:0051213">
    <property type="term" value="F:dioxygenase activity"/>
    <property type="evidence" value="ECO:0007669"/>
    <property type="project" value="InterPro"/>
</dbReference>
<feature type="region of interest" description="Disordered" evidence="2">
    <location>
        <begin position="459"/>
        <end position="491"/>
    </location>
</feature>
<dbReference type="Pfam" id="PF13532">
    <property type="entry name" value="2OG-FeII_Oxy_2"/>
    <property type="match status" value="2"/>
</dbReference>
<dbReference type="InterPro" id="IPR032854">
    <property type="entry name" value="ALKBH3"/>
</dbReference>
<feature type="domain" description="Fe2OG dioxygenase" evidence="3">
    <location>
        <begin position="1"/>
        <end position="99"/>
    </location>
</feature>
<dbReference type="Gene3D" id="2.60.120.590">
    <property type="entry name" value="Alpha-ketoglutarate-dependent dioxygenase AlkB-like"/>
    <property type="match status" value="2"/>
</dbReference>
<evidence type="ECO:0000313" key="5">
    <source>
        <dbReference type="WBParaSite" id="maker-uti_cns_0000297-snap-gene-2.8-mRNA-1"/>
    </source>
</evidence>
<proteinExistence type="predicted"/>
<dbReference type="InterPro" id="IPR037151">
    <property type="entry name" value="AlkB-like_sf"/>
</dbReference>
<dbReference type="InterPro" id="IPR027450">
    <property type="entry name" value="AlkB-like"/>
</dbReference>